<dbReference type="InterPro" id="IPR027417">
    <property type="entry name" value="P-loop_NTPase"/>
</dbReference>
<feature type="compositionally biased region" description="Basic and acidic residues" evidence="7">
    <location>
        <begin position="71"/>
        <end position="90"/>
    </location>
</feature>
<dbReference type="InterPro" id="IPR000629">
    <property type="entry name" value="RNA-helicase_DEAD-box_CS"/>
</dbReference>
<keyword evidence="2 6" id="KW-0547">Nucleotide-binding</keyword>
<dbReference type="SMART" id="SM00490">
    <property type="entry name" value="HELICc"/>
    <property type="match status" value="1"/>
</dbReference>
<evidence type="ECO:0000256" key="6">
    <source>
        <dbReference type="RuleBase" id="RU000492"/>
    </source>
</evidence>
<dbReference type="InterPro" id="IPR001650">
    <property type="entry name" value="Helicase_C-like"/>
</dbReference>
<keyword evidence="5 6" id="KW-0067">ATP-binding</keyword>
<dbReference type="SMART" id="SM00487">
    <property type="entry name" value="DEXDc"/>
    <property type="match status" value="1"/>
</dbReference>
<evidence type="ECO:0000313" key="11">
    <source>
        <dbReference type="Proteomes" id="UP000189911"/>
    </source>
</evidence>
<evidence type="ECO:0000313" key="10">
    <source>
        <dbReference type="EMBL" id="SCU95494.1"/>
    </source>
</evidence>
<dbReference type="PROSITE" id="PS00039">
    <property type="entry name" value="DEAD_ATP_HELICASE"/>
    <property type="match status" value="1"/>
</dbReference>
<dbReference type="OrthoDB" id="196131at2759"/>
<gene>
    <name evidence="10" type="ORF">LANO_0E10528G</name>
</gene>
<keyword evidence="3 6" id="KW-0378">Hydrolase</keyword>
<dbReference type="CDD" id="cd17945">
    <property type="entry name" value="DEADc_DDX23"/>
    <property type="match status" value="1"/>
</dbReference>
<comment type="similarity">
    <text evidence="6">Belongs to the DEAD box helicase family.</text>
</comment>
<accession>A0A1G4JWU9</accession>
<dbReference type="SUPFAM" id="SSF52540">
    <property type="entry name" value="P-loop containing nucleoside triphosphate hydrolases"/>
    <property type="match status" value="1"/>
</dbReference>
<dbReference type="GO" id="GO:0003724">
    <property type="term" value="F:RNA helicase activity"/>
    <property type="evidence" value="ECO:0007669"/>
    <property type="project" value="UniProtKB-EC"/>
</dbReference>
<sequence>MKRPVDITELLDSKSASRPSLNVVKPTFLSKKRRTEAASLLESSPSSKQEPESLKQLKWRKNGSVSTSETETLRKTHSDFKSRSSERNHRGKFQFDWKPEEDTMNGDMPIVNSKATELRKRVPKSTEEVYMGKHWGQKSLKDMTERDWRILREDFHIETKGGTIQHPLRNWSETGLIPEEIVEIIQRKLNYLDPSPIQRITIPNAVKGRDFLGVAATGSGKTLAFLIPSLCQLNELPPMNDVTKLDGPLVLVLAPTRELAQQIEAEANKVLRHWTRPTEVASIVGGHSVEEIAFALKDGCDILVATPGRLIDCLESHMLVLKQVRTLVLDEADRMIDLGFESQLTTILSRVETGRKRQTMMFTATMSSSVERIANGYLNKPAYVRVGSQDTNSQVKQVIDYIPSEEQRFIKLSRAILPAFRAPIMIFINYKRTADWLATKFASETKYRVTTLHGSKSQEQREFSLNLLRTGKADIMIATDVAGRGIDIPNVSLVVNFQMSTSFENYVHRIGRTGRAGKSGTSVTFLGDHEDEKVIDELCKYVRRTDREKINEIKLSVRQKFKLEQNQLKPILF</sequence>
<dbReference type="GO" id="GO:0005524">
    <property type="term" value="F:ATP binding"/>
    <property type="evidence" value="ECO:0007669"/>
    <property type="project" value="UniProtKB-KW"/>
</dbReference>
<evidence type="ECO:0000256" key="2">
    <source>
        <dbReference type="ARBA" id="ARBA00022741"/>
    </source>
</evidence>
<feature type="domain" description="Helicase C-terminal" evidence="9">
    <location>
        <begin position="394"/>
        <end position="561"/>
    </location>
</feature>
<dbReference type="AlphaFoldDB" id="A0A1G4JWU9"/>
<dbReference type="Pfam" id="PF00270">
    <property type="entry name" value="DEAD"/>
    <property type="match status" value="1"/>
</dbReference>
<protein>
    <recommendedName>
        <fullName evidence="1">RNA helicase</fullName>
        <ecNumber evidence="1">3.6.4.13</ecNumber>
    </recommendedName>
</protein>
<dbReference type="InterPro" id="IPR011545">
    <property type="entry name" value="DEAD/DEAH_box_helicase_dom"/>
</dbReference>
<feature type="compositionally biased region" description="Low complexity" evidence="7">
    <location>
        <begin position="37"/>
        <end position="48"/>
    </location>
</feature>
<evidence type="ECO:0000256" key="1">
    <source>
        <dbReference type="ARBA" id="ARBA00012552"/>
    </source>
</evidence>
<dbReference type="EC" id="3.6.4.13" evidence="1"/>
<organism evidence="10 11">
    <name type="scientific">Lachancea nothofagi CBS 11611</name>
    <dbReference type="NCBI Taxonomy" id="1266666"/>
    <lineage>
        <taxon>Eukaryota</taxon>
        <taxon>Fungi</taxon>
        <taxon>Dikarya</taxon>
        <taxon>Ascomycota</taxon>
        <taxon>Saccharomycotina</taxon>
        <taxon>Saccharomycetes</taxon>
        <taxon>Saccharomycetales</taxon>
        <taxon>Saccharomycetaceae</taxon>
        <taxon>Lachancea</taxon>
    </lineage>
</organism>
<dbReference type="PROSITE" id="PS51194">
    <property type="entry name" value="HELICASE_CTER"/>
    <property type="match status" value="1"/>
</dbReference>
<evidence type="ECO:0000256" key="7">
    <source>
        <dbReference type="SAM" id="MobiDB-lite"/>
    </source>
</evidence>
<proteinExistence type="inferred from homology"/>
<dbReference type="InterPro" id="IPR014001">
    <property type="entry name" value="Helicase_ATP-bd"/>
</dbReference>
<feature type="domain" description="Helicase ATP-binding" evidence="8">
    <location>
        <begin position="202"/>
        <end position="384"/>
    </location>
</feature>
<dbReference type="GO" id="GO:0016787">
    <property type="term" value="F:hydrolase activity"/>
    <property type="evidence" value="ECO:0007669"/>
    <property type="project" value="UniProtKB-KW"/>
</dbReference>
<name>A0A1G4JWU9_9SACH</name>
<evidence type="ECO:0000259" key="8">
    <source>
        <dbReference type="PROSITE" id="PS51192"/>
    </source>
</evidence>
<dbReference type="CDD" id="cd18787">
    <property type="entry name" value="SF2_C_DEAD"/>
    <property type="match status" value="1"/>
</dbReference>
<keyword evidence="4 6" id="KW-0347">Helicase</keyword>
<evidence type="ECO:0000256" key="5">
    <source>
        <dbReference type="ARBA" id="ARBA00022840"/>
    </source>
</evidence>
<evidence type="ECO:0000259" key="9">
    <source>
        <dbReference type="PROSITE" id="PS51194"/>
    </source>
</evidence>
<dbReference type="EMBL" id="LT598451">
    <property type="protein sequence ID" value="SCU95494.1"/>
    <property type="molecule type" value="Genomic_DNA"/>
</dbReference>
<reference evidence="11" key="1">
    <citation type="submission" date="2016-03" db="EMBL/GenBank/DDBJ databases">
        <authorList>
            <person name="Devillers Hugo."/>
        </authorList>
    </citation>
    <scope>NUCLEOTIDE SEQUENCE [LARGE SCALE GENOMIC DNA]</scope>
</reference>
<dbReference type="Proteomes" id="UP000189911">
    <property type="component" value="Chromosome E"/>
</dbReference>
<dbReference type="PANTHER" id="PTHR47958">
    <property type="entry name" value="ATP-DEPENDENT RNA HELICASE DBP3"/>
    <property type="match status" value="1"/>
</dbReference>
<feature type="region of interest" description="Disordered" evidence="7">
    <location>
        <begin position="1"/>
        <end position="90"/>
    </location>
</feature>
<dbReference type="Pfam" id="PF00271">
    <property type="entry name" value="Helicase_C"/>
    <property type="match status" value="1"/>
</dbReference>
<evidence type="ECO:0000256" key="4">
    <source>
        <dbReference type="ARBA" id="ARBA00022806"/>
    </source>
</evidence>
<dbReference type="Gene3D" id="3.40.50.300">
    <property type="entry name" value="P-loop containing nucleotide triphosphate hydrolases"/>
    <property type="match status" value="2"/>
</dbReference>
<dbReference type="GO" id="GO:0003676">
    <property type="term" value="F:nucleic acid binding"/>
    <property type="evidence" value="ECO:0007669"/>
    <property type="project" value="InterPro"/>
</dbReference>
<dbReference type="PROSITE" id="PS51192">
    <property type="entry name" value="HELICASE_ATP_BIND_1"/>
    <property type="match status" value="1"/>
</dbReference>
<keyword evidence="11" id="KW-1185">Reference proteome</keyword>
<evidence type="ECO:0000256" key="3">
    <source>
        <dbReference type="ARBA" id="ARBA00022801"/>
    </source>
</evidence>